<sequence>MEVSVAFLHVHKSALFDNSQPIAGPVCFQLLVLEDRRPIVINANPTETQQPHEKKKRSTVAGSRATFLTLPTENISYDAGASVEDSICTILSEQVGFPIRRVTRVDTWTNKRKRRKNLQRRNLQQANSSASTASDDEKVRNCNPNLSEISFFNSKSSDKMNIVKLQKEPTYGKALVCVPANEDEFKKYQASFQNSKWENLQTIRNSQINGVIACSEQIMNCMFELEDWLLDMQTINRHFLYHFFTKTPSKSRIIKSVHNIAYFELPPSTSSGSSSYDLQENENVDETIRSRHMLRAQMILIDKCEFFSINPLFENPLASNISDKNPKKNLENLLEVYDPNEVDGQLRTPLHYACTRGLIDNAMAIIESSSFIQINAQDRKGNTALHLAVKGGHEYLVTLLLKHPAIEKDIENKNGMSPADYCRSQQSAVFKRMHKDLHKKAVSAKKLTVRSAGGTWNVKKCKENDAGENTQEQKSLRMILEEIAFDRSLTQDDKNVLAFFIKSENLQLAIRLSEYPTDKLDAKRWNLTISAYKGIQYTHEEPYIFLGRSPFITFEEEQKAISGEVKK</sequence>
<protein>
    <submittedName>
        <fullName evidence="3">Uncharacterized protein</fullName>
    </submittedName>
</protein>
<dbReference type="InterPro" id="IPR036770">
    <property type="entry name" value="Ankyrin_rpt-contain_sf"/>
</dbReference>
<evidence type="ECO:0000256" key="1">
    <source>
        <dbReference type="PROSITE-ProRule" id="PRU00023"/>
    </source>
</evidence>
<dbReference type="OrthoDB" id="194358at2759"/>
<keyword evidence="4" id="KW-1185">Reference proteome</keyword>
<keyword evidence="1" id="KW-0040">ANK repeat</keyword>
<evidence type="ECO:0000313" key="3">
    <source>
        <dbReference type="EMBL" id="PAV75858.1"/>
    </source>
</evidence>
<dbReference type="SMART" id="SM00248">
    <property type="entry name" value="ANK"/>
    <property type="match status" value="2"/>
</dbReference>
<evidence type="ECO:0000313" key="4">
    <source>
        <dbReference type="Proteomes" id="UP000218231"/>
    </source>
</evidence>
<proteinExistence type="predicted"/>
<dbReference type="PROSITE" id="PS50297">
    <property type="entry name" value="ANK_REP_REGION"/>
    <property type="match status" value="1"/>
</dbReference>
<dbReference type="EMBL" id="LIAE01008023">
    <property type="protein sequence ID" value="PAV75858.1"/>
    <property type="molecule type" value="Genomic_DNA"/>
</dbReference>
<comment type="caution">
    <text evidence="3">The sequence shown here is derived from an EMBL/GenBank/DDBJ whole genome shotgun (WGS) entry which is preliminary data.</text>
</comment>
<dbReference type="PANTHER" id="PTHR24118:SF99">
    <property type="entry name" value="POTE ANKYRIN DOMAIN FAMILY MEMBER 3C-RELATED"/>
    <property type="match status" value="1"/>
</dbReference>
<dbReference type="Gene3D" id="1.25.40.20">
    <property type="entry name" value="Ankyrin repeat-containing domain"/>
    <property type="match status" value="1"/>
</dbReference>
<evidence type="ECO:0000256" key="2">
    <source>
        <dbReference type="SAM" id="MobiDB-lite"/>
    </source>
</evidence>
<organism evidence="3 4">
    <name type="scientific">Diploscapter pachys</name>
    <dbReference type="NCBI Taxonomy" id="2018661"/>
    <lineage>
        <taxon>Eukaryota</taxon>
        <taxon>Metazoa</taxon>
        <taxon>Ecdysozoa</taxon>
        <taxon>Nematoda</taxon>
        <taxon>Chromadorea</taxon>
        <taxon>Rhabditida</taxon>
        <taxon>Rhabditina</taxon>
        <taxon>Rhabditomorpha</taxon>
        <taxon>Rhabditoidea</taxon>
        <taxon>Rhabditidae</taxon>
        <taxon>Diploscapter</taxon>
    </lineage>
</organism>
<dbReference type="SUPFAM" id="SSF48403">
    <property type="entry name" value="Ankyrin repeat"/>
    <property type="match status" value="1"/>
</dbReference>
<name>A0A2A2KPR1_9BILA</name>
<dbReference type="PROSITE" id="PS50088">
    <property type="entry name" value="ANK_REPEAT"/>
    <property type="match status" value="1"/>
</dbReference>
<feature type="repeat" description="ANK" evidence="1">
    <location>
        <begin position="380"/>
        <end position="405"/>
    </location>
</feature>
<reference evidence="3 4" key="1">
    <citation type="journal article" date="2017" name="Curr. Biol.">
        <title>Genome architecture and evolution of a unichromosomal asexual nematode.</title>
        <authorList>
            <person name="Fradin H."/>
            <person name="Zegar C."/>
            <person name="Gutwein M."/>
            <person name="Lucas J."/>
            <person name="Kovtun M."/>
            <person name="Corcoran D."/>
            <person name="Baugh L.R."/>
            <person name="Kiontke K."/>
            <person name="Gunsalus K."/>
            <person name="Fitch D.H."/>
            <person name="Piano F."/>
        </authorList>
    </citation>
    <scope>NUCLEOTIDE SEQUENCE [LARGE SCALE GENOMIC DNA]</scope>
    <source>
        <strain evidence="3">PF1309</strain>
    </source>
</reference>
<feature type="region of interest" description="Disordered" evidence="2">
    <location>
        <begin position="112"/>
        <end position="140"/>
    </location>
</feature>
<dbReference type="InterPro" id="IPR002110">
    <property type="entry name" value="Ankyrin_rpt"/>
</dbReference>
<dbReference type="Pfam" id="PF12796">
    <property type="entry name" value="Ank_2"/>
    <property type="match status" value="1"/>
</dbReference>
<accession>A0A2A2KPR1</accession>
<dbReference type="STRING" id="2018661.A0A2A2KPR1"/>
<dbReference type="Proteomes" id="UP000218231">
    <property type="component" value="Unassembled WGS sequence"/>
</dbReference>
<dbReference type="AlphaFoldDB" id="A0A2A2KPR1"/>
<gene>
    <name evidence="3" type="ORF">WR25_08135</name>
</gene>
<dbReference type="PANTHER" id="PTHR24118">
    <property type="entry name" value="POTE ANKYRIN DOMAIN"/>
    <property type="match status" value="1"/>
</dbReference>